<accession>A0ABD2N4S0</accession>
<evidence type="ECO:0000313" key="11">
    <source>
        <dbReference type="EMBL" id="KAL3273608.1"/>
    </source>
</evidence>
<feature type="compositionally biased region" description="Basic residues" evidence="9">
    <location>
        <begin position="417"/>
        <end position="427"/>
    </location>
</feature>
<name>A0ABD2N4S0_9CUCU</name>
<feature type="transmembrane region" description="Helical" evidence="10">
    <location>
        <begin position="170"/>
        <end position="194"/>
    </location>
</feature>
<feature type="region of interest" description="Disordered" evidence="9">
    <location>
        <begin position="403"/>
        <end position="427"/>
    </location>
</feature>
<dbReference type="PROSITE" id="PS01039">
    <property type="entry name" value="SBP_BACTERIAL_3"/>
    <property type="match status" value="1"/>
</dbReference>
<evidence type="ECO:0000256" key="3">
    <source>
        <dbReference type="ARBA" id="ARBA00022692"/>
    </source>
</evidence>
<evidence type="ECO:0000256" key="1">
    <source>
        <dbReference type="ARBA" id="ARBA00004651"/>
    </source>
</evidence>
<organism evidence="11 12">
    <name type="scientific">Cryptolaemus montrouzieri</name>
    <dbReference type="NCBI Taxonomy" id="559131"/>
    <lineage>
        <taxon>Eukaryota</taxon>
        <taxon>Metazoa</taxon>
        <taxon>Ecdysozoa</taxon>
        <taxon>Arthropoda</taxon>
        <taxon>Hexapoda</taxon>
        <taxon>Insecta</taxon>
        <taxon>Pterygota</taxon>
        <taxon>Neoptera</taxon>
        <taxon>Endopterygota</taxon>
        <taxon>Coleoptera</taxon>
        <taxon>Polyphaga</taxon>
        <taxon>Cucujiformia</taxon>
        <taxon>Coccinelloidea</taxon>
        <taxon>Coccinellidae</taxon>
        <taxon>Scymninae</taxon>
        <taxon>Scymnini</taxon>
        <taxon>Cryptolaemus</taxon>
    </lineage>
</organism>
<evidence type="ECO:0000256" key="2">
    <source>
        <dbReference type="ARBA" id="ARBA00022475"/>
    </source>
</evidence>
<evidence type="ECO:0000256" key="8">
    <source>
        <dbReference type="ARBA" id="ARBA00023180"/>
    </source>
</evidence>
<dbReference type="Proteomes" id="UP001516400">
    <property type="component" value="Unassembled WGS sequence"/>
</dbReference>
<reference evidence="11 12" key="1">
    <citation type="journal article" date="2021" name="BMC Biol.">
        <title>Horizontally acquired antibacterial genes associated with adaptive radiation of ladybird beetles.</title>
        <authorList>
            <person name="Li H.S."/>
            <person name="Tang X.F."/>
            <person name="Huang Y.H."/>
            <person name="Xu Z.Y."/>
            <person name="Chen M.L."/>
            <person name="Du X.Y."/>
            <person name="Qiu B.Y."/>
            <person name="Chen P.T."/>
            <person name="Zhang W."/>
            <person name="Slipinski A."/>
            <person name="Escalona H.E."/>
            <person name="Waterhouse R.M."/>
            <person name="Zwick A."/>
            <person name="Pang H."/>
        </authorList>
    </citation>
    <scope>NUCLEOTIDE SEQUENCE [LARGE SCALE GENOMIC DNA]</scope>
    <source>
        <strain evidence="11">SYSU2018</strain>
    </source>
</reference>
<dbReference type="Gene3D" id="1.10.287.70">
    <property type="match status" value="1"/>
</dbReference>
<dbReference type="PANTHER" id="PTHR42643">
    <property type="entry name" value="IONOTROPIC RECEPTOR 20A-RELATED"/>
    <property type="match status" value="1"/>
</dbReference>
<feature type="transmembrane region" description="Helical" evidence="10">
    <location>
        <begin position="373"/>
        <end position="394"/>
    </location>
</feature>
<gene>
    <name evidence="11" type="ORF">HHI36_015040</name>
</gene>
<keyword evidence="5 10" id="KW-1133">Transmembrane helix</keyword>
<evidence type="ECO:0000256" key="10">
    <source>
        <dbReference type="SAM" id="Phobius"/>
    </source>
</evidence>
<dbReference type="Gene3D" id="3.40.190.10">
    <property type="entry name" value="Periplasmic binding protein-like II"/>
    <property type="match status" value="1"/>
</dbReference>
<dbReference type="GO" id="GO:0005886">
    <property type="term" value="C:plasma membrane"/>
    <property type="evidence" value="ECO:0007669"/>
    <property type="project" value="UniProtKB-SubCell"/>
</dbReference>
<keyword evidence="7" id="KW-0675">Receptor</keyword>
<dbReference type="AlphaFoldDB" id="A0ABD2N4S0"/>
<keyword evidence="8" id="KW-0325">Glycoprotein</keyword>
<comment type="subcellular location">
    <subcellularLocation>
        <location evidence="1">Cell membrane</location>
        <topology evidence="1">Multi-pass membrane protein</topology>
    </subcellularLocation>
</comment>
<evidence type="ECO:0000256" key="6">
    <source>
        <dbReference type="ARBA" id="ARBA00023136"/>
    </source>
</evidence>
<keyword evidence="3 10" id="KW-0812">Transmembrane</keyword>
<feature type="transmembrane region" description="Helical" evidence="10">
    <location>
        <begin position="103"/>
        <end position="131"/>
    </location>
</feature>
<evidence type="ECO:0000256" key="7">
    <source>
        <dbReference type="ARBA" id="ARBA00023170"/>
    </source>
</evidence>
<dbReference type="EMBL" id="JABFTP020000062">
    <property type="protein sequence ID" value="KAL3273608.1"/>
    <property type="molecule type" value="Genomic_DNA"/>
</dbReference>
<protein>
    <submittedName>
        <fullName evidence="11">Uncharacterized protein</fullName>
    </submittedName>
</protein>
<keyword evidence="4" id="KW-0732">Signal</keyword>
<feature type="transmembrane region" description="Helical" evidence="10">
    <location>
        <begin position="322"/>
        <end position="343"/>
    </location>
</feature>
<keyword evidence="12" id="KW-1185">Reference proteome</keyword>
<dbReference type="PANTHER" id="PTHR42643:SF24">
    <property type="entry name" value="IONOTROPIC RECEPTOR 60A"/>
    <property type="match status" value="1"/>
</dbReference>
<keyword evidence="2" id="KW-1003">Cell membrane</keyword>
<evidence type="ECO:0000313" key="12">
    <source>
        <dbReference type="Proteomes" id="UP001516400"/>
    </source>
</evidence>
<dbReference type="InterPro" id="IPR018313">
    <property type="entry name" value="SBP_3_CS"/>
</dbReference>
<evidence type="ECO:0000256" key="5">
    <source>
        <dbReference type="ARBA" id="ARBA00022989"/>
    </source>
</evidence>
<dbReference type="InterPro" id="IPR052192">
    <property type="entry name" value="Insect_Ionotropic_Sensory_Rcpt"/>
</dbReference>
<comment type="caution">
    <text evidence="11">The sequence shown here is derived from an EMBL/GenBank/DDBJ whole genome shotgun (WGS) entry which is preliminary data.</text>
</comment>
<evidence type="ECO:0000256" key="4">
    <source>
        <dbReference type="ARBA" id="ARBA00022729"/>
    </source>
</evidence>
<dbReference type="SUPFAM" id="SSF53850">
    <property type="entry name" value="Periplasmic binding protein-like II"/>
    <property type="match status" value="1"/>
</dbReference>
<keyword evidence="6 10" id="KW-0472">Membrane</keyword>
<sequence length="427" mass="49823">MRYEPFIINKNQGIEIELLKNMAEHLNTTFDMQITMKSEDWGDKVNGAWQDNFGKIFNTLKIGIGNVAIEADRIEDFDFTFSHYTTTLIWVVPIANYMKKWRVLTIIFSLDLWAISFAVVFALAILFILAARITGDIPYFKTVAGGFQSSFQIIVNTSIHKTPKTNLVRFVFVIGLIYSLIITCIYTSGLMHLLRYSIREHQIDSIEEILESGLEIGGLKEYRERFVNPKTGECADELCKRYKYFSRENDTAQIWLSLVEQRQACTPLPRLFVKYYMVKSYDKGKNDPTDENKIKLFIINNPINVYPVAIVMRKGNPFRKIFDIYHIRYFEAGLLLPILNHAYRQEFSKLMYLVEHSHDGPEQMDFYHLQGPFGILGIGYLIAILTFIVEITFGKKHDETMMKRTKQNTGPREYRRINHNNKKLHNK</sequence>
<proteinExistence type="predicted"/>
<evidence type="ECO:0000256" key="9">
    <source>
        <dbReference type="SAM" id="MobiDB-lite"/>
    </source>
</evidence>